<reference evidence="1 2" key="1">
    <citation type="submission" date="2016-03" db="EMBL/GenBank/DDBJ databases">
        <title>EvidentialGene: Evidence-directed Construction of Genes on Genomes.</title>
        <authorList>
            <person name="Gilbert D.G."/>
            <person name="Choi J.-H."/>
            <person name="Mockaitis K."/>
            <person name="Colbourne J."/>
            <person name="Pfrender M."/>
        </authorList>
    </citation>
    <scope>NUCLEOTIDE SEQUENCE [LARGE SCALE GENOMIC DNA]</scope>
    <source>
        <strain evidence="1 2">Xinb3</strain>
        <tissue evidence="1">Complete organism</tissue>
    </source>
</reference>
<name>A0A164LWX4_9CRUS</name>
<sequence length="143" mass="16704">MTQMSGEEKAISSFDSLIQRLDKADERIQRQALRIRNSVGRLNVFLVRQNRTNNSQMRKLESIDEKLASDLKELFNSQQRQNYEIAELRRRWDRPQGKSLTRMPANCHDLKAVGHGLSGIYPVKADDHIEMVYCNMTLCKFDF</sequence>
<protein>
    <submittedName>
        <fullName evidence="1">C1q and tumor necrosis factor-related protein 4-like protein</fullName>
    </submittedName>
</protein>
<evidence type="ECO:0000313" key="1">
    <source>
        <dbReference type="EMBL" id="KZS04511.1"/>
    </source>
</evidence>
<dbReference type="AlphaFoldDB" id="A0A164LWX4"/>
<dbReference type="Proteomes" id="UP000076858">
    <property type="component" value="Unassembled WGS sequence"/>
</dbReference>
<organism evidence="1 2">
    <name type="scientific">Daphnia magna</name>
    <dbReference type="NCBI Taxonomy" id="35525"/>
    <lineage>
        <taxon>Eukaryota</taxon>
        <taxon>Metazoa</taxon>
        <taxon>Ecdysozoa</taxon>
        <taxon>Arthropoda</taxon>
        <taxon>Crustacea</taxon>
        <taxon>Branchiopoda</taxon>
        <taxon>Diplostraca</taxon>
        <taxon>Cladocera</taxon>
        <taxon>Anomopoda</taxon>
        <taxon>Daphniidae</taxon>
        <taxon>Daphnia</taxon>
    </lineage>
</organism>
<proteinExistence type="predicted"/>
<dbReference type="InterPro" id="IPR036056">
    <property type="entry name" value="Fibrinogen-like_C"/>
</dbReference>
<dbReference type="SUPFAM" id="SSF56496">
    <property type="entry name" value="Fibrinogen C-terminal domain-like"/>
    <property type="match status" value="1"/>
</dbReference>
<accession>A0A164LWX4</accession>
<evidence type="ECO:0000313" key="2">
    <source>
        <dbReference type="Proteomes" id="UP000076858"/>
    </source>
</evidence>
<gene>
    <name evidence="1" type="ORF">APZ42_032841</name>
</gene>
<dbReference type="EMBL" id="LRGB01003123">
    <property type="protein sequence ID" value="KZS04511.1"/>
    <property type="molecule type" value="Genomic_DNA"/>
</dbReference>
<comment type="caution">
    <text evidence="1">The sequence shown here is derived from an EMBL/GenBank/DDBJ whole genome shotgun (WGS) entry which is preliminary data.</text>
</comment>
<keyword evidence="2" id="KW-1185">Reference proteome</keyword>
<dbReference type="OrthoDB" id="6350361at2759"/>